<comment type="similarity">
    <text evidence="11 12">Belongs to the TonB-dependent receptor family.</text>
</comment>
<sequence>MFKSKLTISILLANCLFAQTTILDSITVTAQKKEENIQKVPISISAFDDISIEDKSIESLEDIAKYTPNLMLYNTAQEGLIVPSIRGISGNVLSFSTPVGLYVDGVPNTSAFGFDDSLGDIERIEVLRGPQGTLYGKNSEAGVINIITKQPDNELRTKLFSTIGNEGRRDFGLNISTPIVKDKFYVGIAYKHKQKDGFIKNTLTNDYENDKKSDYGKLILRTTPTDNLDISLISSIHKEDNGAHNWVSATNNNKEVSSNLKGNSTPKDTTFALNVNYNIDENSKIKSITTKKEYKDKAIVDADFTPLTLRHIYKQNKLDTISQEFRYETMFNKTEFISGIYLDKQDNDLYTRVFAPFNPTGFANPQDMSSKSIGVFANIIHPLSDSWTLNSGIRYDKEKKELKVKNTPTNLEEDFSSISSKIAIQYDINQNQMTYFTVAKGYRSGGFNPLAPSTNLQSYKEENLISYDLGFKSMFFDNRLKFNANIYFMDIKDMQVEETLMVGTVFITNSASATSKGIELEIEGLVTNELSLFASGGFNKTTFDKFSDVVGNYDGNYNPLAPKYNFNLGAQYRANSGLYARIDFNGYGKTYFDKANKYSQKAYTLANTKIGYEADNFDIYFYANNIFDKKHDAIGAYFNGTTTILREEPEFGIKLAYRF</sequence>
<evidence type="ECO:0000256" key="5">
    <source>
        <dbReference type="ARBA" id="ARBA00022692"/>
    </source>
</evidence>
<evidence type="ECO:0000256" key="3">
    <source>
        <dbReference type="ARBA" id="ARBA00022452"/>
    </source>
</evidence>
<dbReference type="InterPro" id="IPR012910">
    <property type="entry name" value="Plug_dom"/>
</dbReference>
<dbReference type="Pfam" id="PF07715">
    <property type="entry name" value="Plug"/>
    <property type="match status" value="1"/>
</dbReference>
<dbReference type="InterPro" id="IPR000531">
    <property type="entry name" value="Beta-barrel_TonB"/>
</dbReference>
<keyword evidence="5 11" id="KW-0812">Transmembrane</keyword>
<evidence type="ECO:0000256" key="13">
    <source>
        <dbReference type="SAM" id="SignalP"/>
    </source>
</evidence>
<comment type="subcellular location">
    <subcellularLocation>
        <location evidence="1 11">Cell outer membrane</location>
        <topology evidence="1 11">Multi-pass membrane protein</topology>
    </subcellularLocation>
</comment>
<keyword evidence="10 11" id="KW-0998">Cell outer membrane</keyword>
<dbReference type="PANTHER" id="PTHR32552:SF81">
    <property type="entry name" value="TONB-DEPENDENT OUTER MEMBRANE RECEPTOR"/>
    <property type="match status" value="1"/>
</dbReference>
<gene>
    <name evidence="16" type="ORF">CRU91_05895</name>
</gene>
<dbReference type="GO" id="GO:0009279">
    <property type="term" value="C:cell outer membrane"/>
    <property type="evidence" value="ECO:0007669"/>
    <property type="project" value="UniProtKB-SubCell"/>
</dbReference>
<feature type="chain" id="PRO_5016793935" evidence="13">
    <location>
        <begin position="19"/>
        <end position="659"/>
    </location>
</feature>
<dbReference type="OrthoDB" id="9763670at2"/>
<keyword evidence="3 11" id="KW-1134">Transmembrane beta strand</keyword>
<evidence type="ECO:0000259" key="15">
    <source>
        <dbReference type="Pfam" id="PF07715"/>
    </source>
</evidence>
<evidence type="ECO:0000256" key="2">
    <source>
        <dbReference type="ARBA" id="ARBA00022448"/>
    </source>
</evidence>
<evidence type="ECO:0000256" key="9">
    <source>
        <dbReference type="ARBA" id="ARBA00023136"/>
    </source>
</evidence>
<organism evidence="16 17">
    <name type="scientific">Aliarcobacter vitoriensis</name>
    <dbReference type="NCBI Taxonomy" id="2011099"/>
    <lineage>
        <taxon>Bacteria</taxon>
        <taxon>Pseudomonadati</taxon>
        <taxon>Campylobacterota</taxon>
        <taxon>Epsilonproteobacteria</taxon>
        <taxon>Campylobacterales</taxon>
        <taxon>Arcobacteraceae</taxon>
        <taxon>Aliarcobacter</taxon>
    </lineage>
</organism>
<evidence type="ECO:0000256" key="4">
    <source>
        <dbReference type="ARBA" id="ARBA00022496"/>
    </source>
</evidence>
<evidence type="ECO:0000256" key="1">
    <source>
        <dbReference type="ARBA" id="ARBA00004571"/>
    </source>
</evidence>
<dbReference type="EMBL" id="PDKB01000008">
    <property type="protein sequence ID" value="RBQ29114.1"/>
    <property type="molecule type" value="Genomic_DNA"/>
</dbReference>
<dbReference type="InterPro" id="IPR039426">
    <property type="entry name" value="TonB-dep_rcpt-like"/>
</dbReference>
<feature type="signal peptide" evidence="13">
    <location>
        <begin position="1"/>
        <end position="18"/>
    </location>
</feature>
<keyword evidence="2 11" id="KW-0813">Transport</keyword>
<evidence type="ECO:0000256" key="11">
    <source>
        <dbReference type="PROSITE-ProRule" id="PRU01360"/>
    </source>
</evidence>
<keyword evidence="17" id="KW-1185">Reference proteome</keyword>
<evidence type="ECO:0000259" key="14">
    <source>
        <dbReference type="Pfam" id="PF00593"/>
    </source>
</evidence>
<evidence type="ECO:0000256" key="12">
    <source>
        <dbReference type="RuleBase" id="RU003357"/>
    </source>
</evidence>
<keyword evidence="7" id="KW-0406">Ion transport</keyword>
<keyword evidence="6" id="KW-0408">Iron</keyword>
<evidence type="ECO:0000256" key="6">
    <source>
        <dbReference type="ARBA" id="ARBA00023004"/>
    </source>
</evidence>
<dbReference type="SUPFAM" id="SSF56935">
    <property type="entry name" value="Porins"/>
    <property type="match status" value="1"/>
</dbReference>
<keyword evidence="13" id="KW-0732">Signal</keyword>
<dbReference type="Pfam" id="PF00593">
    <property type="entry name" value="TonB_dep_Rec_b-barrel"/>
    <property type="match status" value="1"/>
</dbReference>
<keyword evidence="9 11" id="KW-0472">Membrane</keyword>
<dbReference type="AlphaFoldDB" id="A0A366MU55"/>
<dbReference type="RefSeq" id="WP_113894295.1">
    <property type="nucleotide sequence ID" value="NZ_JANJGA010000009.1"/>
</dbReference>
<dbReference type="InterPro" id="IPR036942">
    <property type="entry name" value="Beta-barrel_TonB_sf"/>
</dbReference>
<evidence type="ECO:0000313" key="17">
    <source>
        <dbReference type="Proteomes" id="UP000252669"/>
    </source>
</evidence>
<evidence type="ECO:0000313" key="16">
    <source>
        <dbReference type="EMBL" id="RBQ29114.1"/>
    </source>
</evidence>
<evidence type="ECO:0000256" key="7">
    <source>
        <dbReference type="ARBA" id="ARBA00023065"/>
    </source>
</evidence>
<accession>A0A366MU55</accession>
<dbReference type="PROSITE" id="PS52016">
    <property type="entry name" value="TONB_DEPENDENT_REC_3"/>
    <property type="match status" value="1"/>
</dbReference>
<keyword evidence="4" id="KW-0410">Iron transport</keyword>
<keyword evidence="8 12" id="KW-0798">TonB box</keyword>
<evidence type="ECO:0000256" key="8">
    <source>
        <dbReference type="ARBA" id="ARBA00023077"/>
    </source>
</evidence>
<protein>
    <submittedName>
        <fullName evidence="16">TonB-dependent receptor</fullName>
    </submittedName>
</protein>
<dbReference type="Proteomes" id="UP000252669">
    <property type="component" value="Unassembled WGS sequence"/>
</dbReference>
<reference evidence="16 17" key="1">
    <citation type="submission" date="2017-10" db="EMBL/GenBank/DDBJ databases">
        <title>Genomics of the genus Arcobacter.</title>
        <authorList>
            <person name="Perez-Cataluna A."/>
            <person name="Figueras M.J."/>
        </authorList>
    </citation>
    <scope>NUCLEOTIDE SEQUENCE [LARGE SCALE GENOMIC DNA]</scope>
    <source>
        <strain evidence="16 17">CECT 9230</strain>
    </source>
</reference>
<feature type="domain" description="TonB-dependent receptor-like beta-barrel" evidence="14">
    <location>
        <begin position="234"/>
        <end position="626"/>
    </location>
</feature>
<feature type="domain" description="TonB-dependent receptor plug" evidence="15">
    <location>
        <begin position="37"/>
        <end position="143"/>
    </location>
</feature>
<keyword evidence="16" id="KW-0675">Receptor</keyword>
<dbReference type="PANTHER" id="PTHR32552">
    <property type="entry name" value="FERRICHROME IRON RECEPTOR-RELATED"/>
    <property type="match status" value="1"/>
</dbReference>
<comment type="caution">
    <text evidence="16">The sequence shown here is derived from an EMBL/GenBank/DDBJ whole genome shotgun (WGS) entry which is preliminary data.</text>
</comment>
<dbReference type="InterPro" id="IPR010916">
    <property type="entry name" value="TonB_box_CS"/>
</dbReference>
<dbReference type="Gene3D" id="2.40.170.20">
    <property type="entry name" value="TonB-dependent receptor, beta-barrel domain"/>
    <property type="match status" value="1"/>
</dbReference>
<name>A0A366MU55_9BACT</name>
<proteinExistence type="inferred from homology"/>
<dbReference type="PROSITE" id="PS00430">
    <property type="entry name" value="TONB_DEPENDENT_REC_1"/>
    <property type="match status" value="1"/>
</dbReference>
<evidence type="ECO:0000256" key="10">
    <source>
        <dbReference type="ARBA" id="ARBA00023237"/>
    </source>
</evidence>
<dbReference type="GO" id="GO:0006826">
    <property type="term" value="P:iron ion transport"/>
    <property type="evidence" value="ECO:0007669"/>
    <property type="project" value="UniProtKB-KW"/>
</dbReference>